<evidence type="ECO:0000256" key="7">
    <source>
        <dbReference type="ARBA" id="ARBA00023136"/>
    </source>
</evidence>
<dbReference type="CDD" id="cd06464">
    <property type="entry name" value="ACD_sHsps-like"/>
    <property type="match status" value="1"/>
</dbReference>
<feature type="transmembrane region" description="Helical" evidence="11">
    <location>
        <begin position="400"/>
        <end position="420"/>
    </location>
</feature>
<proteinExistence type="inferred from homology"/>
<dbReference type="Gene3D" id="2.60.40.790">
    <property type="match status" value="1"/>
</dbReference>
<feature type="compositionally biased region" description="Basic and acidic residues" evidence="10">
    <location>
        <begin position="266"/>
        <end position="292"/>
    </location>
</feature>
<evidence type="ECO:0000313" key="14">
    <source>
        <dbReference type="Proteomes" id="UP000237105"/>
    </source>
</evidence>
<gene>
    <name evidence="13" type="ORF">PanWU01x14_106370</name>
</gene>
<comment type="subcellular location">
    <subcellularLocation>
        <location evidence="1">Cell membrane</location>
        <topology evidence="1">Single-pass membrane protein</topology>
    </subcellularLocation>
</comment>
<dbReference type="PANTHER" id="PTHR43670">
    <property type="entry name" value="HEAT SHOCK PROTEIN 26"/>
    <property type="match status" value="1"/>
</dbReference>
<evidence type="ECO:0000256" key="10">
    <source>
        <dbReference type="SAM" id="MobiDB-lite"/>
    </source>
</evidence>
<dbReference type="Proteomes" id="UP000237105">
    <property type="component" value="Unassembled WGS sequence"/>
</dbReference>
<feature type="region of interest" description="Disordered" evidence="10">
    <location>
        <begin position="168"/>
        <end position="328"/>
    </location>
</feature>
<feature type="compositionally biased region" description="Basic and acidic residues" evidence="10">
    <location>
        <begin position="298"/>
        <end position="327"/>
    </location>
</feature>
<dbReference type="PANTHER" id="PTHR43670:SF121">
    <property type="entry name" value="PROTEIN RESTRICTED TEV MOVEMENT 2"/>
    <property type="match status" value="1"/>
</dbReference>
<keyword evidence="14" id="KW-1185">Reference proteome</keyword>
<evidence type="ECO:0000256" key="1">
    <source>
        <dbReference type="ARBA" id="ARBA00004162"/>
    </source>
</evidence>
<feature type="compositionally biased region" description="Basic and acidic residues" evidence="10">
    <location>
        <begin position="234"/>
        <end position="256"/>
    </location>
</feature>
<evidence type="ECO:0000256" key="4">
    <source>
        <dbReference type="ARBA" id="ARBA00022737"/>
    </source>
</evidence>
<name>A0A2P5D0N2_PARAD</name>
<keyword evidence="6 11" id="KW-1133">Transmembrane helix</keyword>
<dbReference type="SUPFAM" id="SSF49764">
    <property type="entry name" value="HSP20-like chaperones"/>
    <property type="match status" value="1"/>
</dbReference>
<evidence type="ECO:0000313" key="13">
    <source>
        <dbReference type="EMBL" id="PON66851.1"/>
    </source>
</evidence>
<dbReference type="Pfam" id="PF00011">
    <property type="entry name" value="HSP20"/>
    <property type="match status" value="1"/>
</dbReference>
<protein>
    <submittedName>
        <fullName evidence="13">Small heat shock protein HSP</fullName>
    </submittedName>
</protein>
<feature type="region of interest" description="Disordered" evidence="10">
    <location>
        <begin position="115"/>
        <end position="156"/>
    </location>
</feature>
<dbReference type="InterPro" id="IPR002068">
    <property type="entry name" value="A-crystallin/Hsp20_dom"/>
</dbReference>
<dbReference type="AlphaFoldDB" id="A0A2P5D0N2"/>
<keyword evidence="5" id="KW-0611">Plant defense</keyword>
<dbReference type="OrthoDB" id="1431247at2759"/>
<evidence type="ECO:0000259" key="12">
    <source>
        <dbReference type="PROSITE" id="PS01031"/>
    </source>
</evidence>
<organism evidence="13 14">
    <name type="scientific">Parasponia andersonii</name>
    <name type="common">Sponia andersonii</name>
    <dbReference type="NCBI Taxonomy" id="3476"/>
    <lineage>
        <taxon>Eukaryota</taxon>
        <taxon>Viridiplantae</taxon>
        <taxon>Streptophyta</taxon>
        <taxon>Embryophyta</taxon>
        <taxon>Tracheophyta</taxon>
        <taxon>Spermatophyta</taxon>
        <taxon>Magnoliopsida</taxon>
        <taxon>eudicotyledons</taxon>
        <taxon>Gunneridae</taxon>
        <taxon>Pentapetalae</taxon>
        <taxon>rosids</taxon>
        <taxon>fabids</taxon>
        <taxon>Rosales</taxon>
        <taxon>Cannabaceae</taxon>
        <taxon>Parasponia</taxon>
    </lineage>
</organism>
<keyword evidence="3 11" id="KW-0812">Transmembrane</keyword>
<keyword evidence="13" id="KW-0346">Stress response</keyword>
<evidence type="ECO:0000256" key="8">
    <source>
        <dbReference type="PROSITE-ProRule" id="PRU00285"/>
    </source>
</evidence>
<dbReference type="GO" id="GO:0034605">
    <property type="term" value="P:cellular response to heat"/>
    <property type="evidence" value="ECO:0007669"/>
    <property type="project" value="TreeGrafter"/>
</dbReference>
<dbReference type="EMBL" id="JXTB01000076">
    <property type="protein sequence ID" value="PON66851.1"/>
    <property type="molecule type" value="Genomic_DNA"/>
</dbReference>
<comment type="similarity">
    <text evidence="8 9">Belongs to the small heat shock protein (HSP20) family.</text>
</comment>
<keyword evidence="2" id="KW-1003">Cell membrane</keyword>
<dbReference type="GO" id="GO:0005886">
    <property type="term" value="C:plasma membrane"/>
    <property type="evidence" value="ECO:0007669"/>
    <property type="project" value="UniProtKB-SubCell"/>
</dbReference>
<keyword evidence="7 11" id="KW-0472">Membrane</keyword>
<comment type="caution">
    <text evidence="13">The sequence shown here is derived from an EMBL/GenBank/DDBJ whole genome shotgun (WGS) entry which is preliminary data.</text>
</comment>
<evidence type="ECO:0000256" key="2">
    <source>
        <dbReference type="ARBA" id="ARBA00022475"/>
    </source>
</evidence>
<keyword evidence="4" id="KW-0677">Repeat</keyword>
<evidence type="ECO:0000256" key="11">
    <source>
        <dbReference type="SAM" id="Phobius"/>
    </source>
</evidence>
<evidence type="ECO:0000256" key="9">
    <source>
        <dbReference type="RuleBase" id="RU003616"/>
    </source>
</evidence>
<evidence type="ECO:0000256" key="3">
    <source>
        <dbReference type="ARBA" id="ARBA00022692"/>
    </source>
</evidence>
<sequence>MAQRQRLVGVVTTRPRQSNRPIYEDFQPLTEINEQDGARIIFLHVPGFMKEQLRITTEHGNNIRVHGQRPLLNNRWSRFNQLLSVPENCDVNKIHAKFHNGTLTITMPNEAPKTASIIPPKEEKPAEKTTQGRIKNITPPKITDTKVPPPSSSDPNWIAAAAAELRAQKGQENTLPSAAKDASAEKVSQKTATAEKAAEKSQEGVPQIVTSTAEKDEKHRVEKKIGAALSPKEGTVEPKEQKDHQEETIPRKRMIDSETTQVALVDSEKHTSEPKSQKGQEEISSEKREDNRMTANEKLGESAKAEKVVDKSSEKKKESTQKAKESSEALAGVVNVSKILDEGKEALQKLVLGAANEEKSKEEDGSSIDGNKLGVKFIAETAKQTVTNAIRRLNEEDRQMLMNISAAVLVIVALGAYISYSFGSSSKTEN</sequence>
<evidence type="ECO:0000256" key="5">
    <source>
        <dbReference type="ARBA" id="ARBA00022821"/>
    </source>
</evidence>
<evidence type="ECO:0000256" key="6">
    <source>
        <dbReference type="ARBA" id="ARBA00022989"/>
    </source>
</evidence>
<feature type="domain" description="SHSP" evidence="12">
    <location>
        <begin position="20"/>
        <end position="129"/>
    </location>
</feature>
<feature type="compositionally biased region" description="Basic and acidic residues" evidence="10">
    <location>
        <begin position="213"/>
        <end position="225"/>
    </location>
</feature>
<dbReference type="InterPro" id="IPR008978">
    <property type="entry name" value="HSP20-like_chaperone"/>
</dbReference>
<dbReference type="PROSITE" id="PS01031">
    <property type="entry name" value="SHSP"/>
    <property type="match status" value="1"/>
</dbReference>
<reference evidence="14" key="1">
    <citation type="submission" date="2016-06" db="EMBL/GenBank/DDBJ databases">
        <title>Parallel loss of symbiosis genes in relatives of nitrogen-fixing non-legume Parasponia.</title>
        <authorList>
            <person name="Van Velzen R."/>
            <person name="Holmer R."/>
            <person name="Bu F."/>
            <person name="Rutten L."/>
            <person name="Van Zeijl A."/>
            <person name="Liu W."/>
            <person name="Santuari L."/>
            <person name="Cao Q."/>
            <person name="Sharma T."/>
            <person name="Shen D."/>
            <person name="Roswanjaya Y."/>
            <person name="Wardhani T."/>
            <person name="Kalhor M.S."/>
            <person name="Jansen J."/>
            <person name="Van den Hoogen J."/>
            <person name="Gungor B."/>
            <person name="Hartog M."/>
            <person name="Hontelez J."/>
            <person name="Verver J."/>
            <person name="Yang W.-C."/>
            <person name="Schijlen E."/>
            <person name="Repin R."/>
            <person name="Schilthuizen M."/>
            <person name="Schranz E."/>
            <person name="Heidstra R."/>
            <person name="Miyata K."/>
            <person name="Fedorova E."/>
            <person name="Kohlen W."/>
            <person name="Bisseling T."/>
            <person name="Smit S."/>
            <person name="Geurts R."/>
        </authorList>
    </citation>
    <scope>NUCLEOTIDE SEQUENCE [LARGE SCALE GENOMIC DNA]</scope>
    <source>
        <strain evidence="14">cv. WU1-14</strain>
    </source>
</reference>
<accession>A0A2P5D0N2</accession>
<dbReference type="GO" id="GO:0006952">
    <property type="term" value="P:defense response"/>
    <property type="evidence" value="ECO:0007669"/>
    <property type="project" value="UniProtKB-KW"/>
</dbReference>